<dbReference type="AlphaFoldDB" id="A0A974SBH8"/>
<accession>A0A974SBH8</accession>
<dbReference type="SUPFAM" id="SSF52096">
    <property type="entry name" value="ClpP/crotonase"/>
    <property type="match status" value="1"/>
</dbReference>
<feature type="region of interest" description="Disordered" evidence="2">
    <location>
        <begin position="78"/>
        <end position="98"/>
    </location>
</feature>
<dbReference type="Gene3D" id="3.90.226.10">
    <property type="entry name" value="2-enoyl-CoA Hydratase, Chain A, domain 1"/>
    <property type="match status" value="1"/>
</dbReference>
<reference evidence="4" key="1">
    <citation type="submission" date="2021-01" db="EMBL/GenBank/DDBJ databases">
        <title>Genome sequence of Phenylobacterium sp. 20VBR1 isolated from a valley glaceir, Ny-Alesund, Svalbard.</title>
        <authorList>
            <person name="Thomas F.A."/>
            <person name="Krishnan K.P."/>
            <person name="Sinha R.K."/>
        </authorList>
    </citation>
    <scope>NUCLEOTIDE SEQUENCE</scope>
    <source>
        <strain evidence="4">20VBR1</strain>
    </source>
</reference>
<comment type="similarity">
    <text evidence="1">Belongs to the enoyl-CoA hydratase/isomerase family.</text>
</comment>
<evidence type="ECO:0000259" key="3">
    <source>
        <dbReference type="Pfam" id="PF16113"/>
    </source>
</evidence>
<dbReference type="EMBL" id="CP068570">
    <property type="protein sequence ID" value="QQZ51827.1"/>
    <property type="molecule type" value="Genomic_DNA"/>
</dbReference>
<proteinExistence type="inferred from homology"/>
<evidence type="ECO:0000313" key="4">
    <source>
        <dbReference type="EMBL" id="QQZ51827.1"/>
    </source>
</evidence>
<name>A0A974SBH8_9CAUL</name>
<protein>
    <submittedName>
        <fullName evidence="4">Enoyl-CoA hydratase/isomerase family protein</fullName>
    </submittedName>
</protein>
<feature type="domain" description="Enoyl-CoA hydratase/isomerase" evidence="3">
    <location>
        <begin position="23"/>
        <end position="80"/>
    </location>
</feature>
<dbReference type="CDD" id="cd06558">
    <property type="entry name" value="crotonase-like"/>
    <property type="match status" value="1"/>
</dbReference>
<dbReference type="Pfam" id="PF16113">
    <property type="entry name" value="ECH_2"/>
    <property type="match status" value="1"/>
</dbReference>
<evidence type="ECO:0000256" key="1">
    <source>
        <dbReference type="ARBA" id="ARBA00005254"/>
    </source>
</evidence>
<dbReference type="InterPro" id="IPR029045">
    <property type="entry name" value="ClpP/crotonase-like_dom_sf"/>
</dbReference>
<organism evidence="4">
    <name type="scientific">Phenylobacterium glaciei</name>
    <dbReference type="NCBI Taxonomy" id="2803784"/>
    <lineage>
        <taxon>Bacteria</taxon>
        <taxon>Pseudomonadati</taxon>
        <taxon>Pseudomonadota</taxon>
        <taxon>Alphaproteobacteria</taxon>
        <taxon>Caulobacterales</taxon>
        <taxon>Caulobacteraceae</taxon>
        <taxon>Phenylobacterium</taxon>
    </lineage>
</organism>
<dbReference type="PANTHER" id="PTHR43802:SF1">
    <property type="entry name" value="IP11341P-RELATED"/>
    <property type="match status" value="1"/>
</dbReference>
<sequence length="98" mass="10184">MKLAQARADQSDEVLYDVAGGVAIITLNRPERLNTISGPMLSLLSKLLLQADADPEVRCVILTGTGRAFCAGLDLVSATQGSGIGSNPRSAASPSTWI</sequence>
<dbReference type="InterPro" id="IPR045004">
    <property type="entry name" value="ECH_dom"/>
</dbReference>
<dbReference type="PANTHER" id="PTHR43802">
    <property type="entry name" value="ENOYL-COA HYDRATASE"/>
    <property type="match status" value="1"/>
</dbReference>
<gene>
    <name evidence="4" type="ORF">JKL49_13610</name>
</gene>
<evidence type="ECO:0000256" key="2">
    <source>
        <dbReference type="SAM" id="MobiDB-lite"/>
    </source>
</evidence>